<proteinExistence type="inferred from homology"/>
<evidence type="ECO:0000256" key="4">
    <source>
        <dbReference type="ARBA" id="ARBA00022801"/>
    </source>
</evidence>
<dbReference type="Gene3D" id="3.40.1440.10">
    <property type="entry name" value="GIY-YIG endonuclease"/>
    <property type="match status" value="1"/>
</dbReference>
<evidence type="ECO:0000313" key="11">
    <source>
        <dbReference type="EMBL" id="RZC82536.1"/>
    </source>
</evidence>
<dbReference type="HAMAP" id="MF_03100">
    <property type="entry name" value="Endonuc_su_Slx1"/>
    <property type="match status" value="1"/>
</dbReference>
<dbReference type="GO" id="GO:0017108">
    <property type="term" value="F:5'-flap endonuclease activity"/>
    <property type="evidence" value="ECO:0007669"/>
    <property type="project" value="InterPro"/>
</dbReference>
<feature type="region of interest" description="Disordered" evidence="9">
    <location>
        <begin position="637"/>
        <end position="659"/>
    </location>
</feature>
<dbReference type="AlphaFoldDB" id="A0A4Y7LBB8"/>
<comment type="cofactor">
    <cofactor evidence="8">
        <name>a divalent metal cation</name>
        <dbReference type="ChEBI" id="CHEBI:60240"/>
    </cofactor>
</comment>
<dbReference type="Pfam" id="PF01541">
    <property type="entry name" value="GIY-YIG"/>
    <property type="match status" value="1"/>
</dbReference>
<keyword evidence="3 8" id="KW-0227">DNA damage</keyword>
<feature type="compositionally biased region" description="Polar residues" evidence="9">
    <location>
        <begin position="637"/>
        <end position="648"/>
    </location>
</feature>
<feature type="compositionally biased region" description="Basic and acidic residues" evidence="9">
    <location>
        <begin position="278"/>
        <end position="293"/>
    </location>
</feature>
<keyword evidence="12" id="KW-1185">Reference proteome</keyword>
<keyword evidence="5 8" id="KW-0233">DNA recombination</keyword>
<dbReference type="GO" id="GO:0000724">
    <property type="term" value="P:double-strand break repair via homologous recombination"/>
    <property type="evidence" value="ECO:0007669"/>
    <property type="project" value="TreeGrafter"/>
</dbReference>
<reference evidence="11 12" key="1">
    <citation type="journal article" date="2018" name="Science">
        <title>The opium poppy genome and morphinan production.</title>
        <authorList>
            <person name="Guo L."/>
            <person name="Winzer T."/>
            <person name="Yang X."/>
            <person name="Li Y."/>
            <person name="Ning Z."/>
            <person name="He Z."/>
            <person name="Teodor R."/>
            <person name="Lu Y."/>
            <person name="Bowser T.A."/>
            <person name="Graham I.A."/>
            <person name="Ye K."/>
        </authorList>
    </citation>
    <scope>NUCLEOTIDE SEQUENCE [LARGE SCALE GENOMIC DNA]</scope>
    <source>
        <strain evidence="12">cv. HN1</strain>
        <tissue evidence="11">Leaves</tissue>
    </source>
</reference>
<evidence type="ECO:0000256" key="7">
    <source>
        <dbReference type="ARBA" id="ARBA00023242"/>
    </source>
</evidence>
<dbReference type="GO" id="GO:0008821">
    <property type="term" value="F:crossover junction DNA endonuclease activity"/>
    <property type="evidence" value="ECO:0007669"/>
    <property type="project" value="TreeGrafter"/>
</dbReference>
<feature type="region of interest" description="Disordered" evidence="9">
    <location>
        <begin position="263"/>
        <end position="295"/>
    </location>
</feature>
<name>A0A4Y7LBB8_PAPSO</name>
<evidence type="ECO:0000256" key="1">
    <source>
        <dbReference type="ARBA" id="ARBA00022722"/>
    </source>
</evidence>
<keyword evidence="1 8" id="KW-0540">Nuclease</keyword>
<sequence length="702" mass="79324">MRKRKERTTKERSETLICNSEEGYEEREFVEEDEGKGFYACYLLCSLCPRFKGHTYIGYTVDPCRRIRQHNGEKTNGAVRTKRKRPWEMMLCIYGFPTNVSALQFEWAWQHPIESLAVRQAALSFKSLSGIANHVKLAYTMLNLPPWQSLKLTVNFFSTAHAAGCPSLPKQMKVQVCSMDELPCYTDDSQVSDEIDYEEEWEHEDAGNGIGEISQSERAKDISVENSVVYQNTDYETLIENSVANPDIYHDWERLIEDDSLQQQKGSCRLREEEEDNERPSRDIDSSAERSEDISVENSVVYQKTDYDWETLIENSVANPDIYHDWERLIEDDSLQQQKGSCRLREEEDNERPCRDIDSSPEALSTRVARLVDRRQLVEESYSYGLFAETGNKLGPTTAQVLTTTAGASGNQAPPYYRYLCPPEVSFAETGEKLGLTTKQILTGIAGASGNQAPTCYRHLSPPEVAFRQPKESLTSIEGANTVQATEDKDSFELIEETGSELGRASRQQTTITSAREDHSPSKNSPHCPPEVCFREPMDLFSSGDKQGILPLCVDSPMEKPSSSMIEFPYGLVLKGCVNKMKETNKQQLRTPAGYNYNQPTSSASTSCSSPEVQVINLLTPEGYVNKMKEANEQQLRTPAGYNYNQPRSSSSTSHSSPEVEVINLLTPSPDCNTHSLNRKKRRTLVHRDIVDLTRSPLFVQL</sequence>
<comment type="subunit">
    <text evidence="8">Forms a heterodimer with a member of the SLX4 family.</text>
</comment>
<dbReference type="FunFam" id="3.40.1440.10:FF:000005">
    <property type="entry name" value="Structure-specific endonuclease subunit SLX1 homolog"/>
    <property type="match status" value="1"/>
</dbReference>
<organism evidence="11 12">
    <name type="scientific">Papaver somniferum</name>
    <name type="common">Opium poppy</name>
    <dbReference type="NCBI Taxonomy" id="3469"/>
    <lineage>
        <taxon>Eukaryota</taxon>
        <taxon>Viridiplantae</taxon>
        <taxon>Streptophyta</taxon>
        <taxon>Embryophyta</taxon>
        <taxon>Tracheophyta</taxon>
        <taxon>Spermatophyta</taxon>
        <taxon>Magnoliopsida</taxon>
        <taxon>Ranunculales</taxon>
        <taxon>Papaveraceae</taxon>
        <taxon>Papaveroideae</taxon>
        <taxon>Papaver</taxon>
    </lineage>
</organism>
<dbReference type="GO" id="GO:0033557">
    <property type="term" value="C:Slx1-Slx4 complex"/>
    <property type="evidence" value="ECO:0007669"/>
    <property type="project" value="UniProtKB-UniRule"/>
</dbReference>
<dbReference type="STRING" id="3469.A0A4Y7LBB8"/>
<keyword evidence="2 8" id="KW-0255">Endonuclease</keyword>
<accession>A0A4Y7LBB8</accession>
<evidence type="ECO:0000313" key="12">
    <source>
        <dbReference type="Proteomes" id="UP000316621"/>
    </source>
</evidence>
<dbReference type="PANTHER" id="PTHR20208">
    <property type="entry name" value="STRUCTURE-SPECIFIC ENDONUCLEASE SUBUNIT SLX1"/>
    <property type="match status" value="1"/>
</dbReference>
<dbReference type="InterPro" id="IPR027520">
    <property type="entry name" value="Slx1"/>
</dbReference>
<dbReference type="InterPro" id="IPR000305">
    <property type="entry name" value="GIY-YIG_endonuc"/>
</dbReference>
<dbReference type="InterPro" id="IPR050381">
    <property type="entry name" value="SLX1_endonuclease"/>
</dbReference>
<evidence type="ECO:0000256" key="3">
    <source>
        <dbReference type="ARBA" id="ARBA00022763"/>
    </source>
</evidence>
<keyword evidence="6 8" id="KW-0234">DNA repair</keyword>
<dbReference type="PROSITE" id="PS50164">
    <property type="entry name" value="GIY_YIG"/>
    <property type="match status" value="1"/>
</dbReference>
<comment type="caution">
    <text evidence="8">Lacks conserved residue(s) required for the propagation of feature annotation.</text>
</comment>
<dbReference type="EMBL" id="CM010725">
    <property type="protein sequence ID" value="RZC82536.1"/>
    <property type="molecule type" value="Genomic_DNA"/>
</dbReference>
<keyword evidence="7 8" id="KW-0539">Nucleus</keyword>
<evidence type="ECO:0000256" key="2">
    <source>
        <dbReference type="ARBA" id="ARBA00022759"/>
    </source>
</evidence>
<evidence type="ECO:0000256" key="8">
    <source>
        <dbReference type="HAMAP-Rule" id="MF_03100"/>
    </source>
</evidence>
<gene>
    <name evidence="11" type="ORF">C5167_045322</name>
</gene>
<evidence type="ECO:0000256" key="6">
    <source>
        <dbReference type="ARBA" id="ARBA00023204"/>
    </source>
</evidence>
<comment type="function">
    <text evidence="8">Catalytic subunit of a heterodimeric structure-specific endonuclease that resolves DNA secondary structures generated during DNA repair and recombination. Has endonuclease activity towards branched DNA substrates, introducing single-strand cuts in duplex DNA close to junctions with ss-DNA.</text>
</comment>
<feature type="domain" description="GIY-YIG" evidence="10">
    <location>
        <begin position="37"/>
        <end position="119"/>
    </location>
</feature>
<dbReference type="PANTHER" id="PTHR20208:SF10">
    <property type="entry name" value="STRUCTURE-SPECIFIC ENDONUCLEASE SUBUNIT SLX1"/>
    <property type="match status" value="1"/>
</dbReference>
<dbReference type="Gramene" id="RZC82536">
    <property type="protein sequence ID" value="RZC82536"/>
    <property type="gene ID" value="C5167_045322"/>
</dbReference>
<dbReference type="EC" id="3.1.-.-" evidence="8"/>
<dbReference type="CDD" id="cd10455">
    <property type="entry name" value="GIY-YIG_SLX1"/>
    <property type="match status" value="1"/>
</dbReference>
<dbReference type="InterPro" id="IPR035901">
    <property type="entry name" value="GIY-YIG_endonuc_sf"/>
</dbReference>
<feature type="region of interest" description="Disordered" evidence="9">
    <location>
        <begin position="498"/>
        <end position="530"/>
    </location>
</feature>
<comment type="subcellular location">
    <subcellularLocation>
        <location evidence="8">Nucleus</location>
    </subcellularLocation>
</comment>
<comment type="similarity">
    <text evidence="8">Belongs to the SLX1 family.</text>
</comment>
<evidence type="ECO:0000256" key="9">
    <source>
        <dbReference type="SAM" id="MobiDB-lite"/>
    </source>
</evidence>
<dbReference type="OrthoDB" id="24645at2759"/>
<evidence type="ECO:0000259" key="10">
    <source>
        <dbReference type="PROSITE" id="PS50164"/>
    </source>
</evidence>
<keyword evidence="4 8" id="KW-0378">Hydrolase</keyword>
<evidence type="ECO:0000256" key="5">
    <source>
        <dbReference type="ARBA" id="ARBA00023172"/>
    </source>
</evidence>
<dbReference type="Proteomes" id="UP000316621">
    <property type="component" value="Chromosome 11"/>
</dbReference>
<protein>
    <recommendedName>
        <fullName evidence="8">Structure-specific endonuclease subunit SLX1 homolog</fullName>
        <ecNumber evidence="8">3.1.-.-</ecNumber>
    </recommendedName>
</protein>